<dbReference type="PROSITE" id="PS51833">
    <property type="entry name" value="HDOD"/>
    <property type="match status" value="1"/>
</dbReference>
<dbReference type="InterPro" id="IPR013976">
    <property type="entry name" value="HDOD"/>
</dbReference>
<dbReference type="SUPFAM" id="SSF109604">
    <property type="entry name" value="HD-domain/PDEase-like"/>
    <property type="match status" value="1"/>
</dbReference>
<dbReference type="RefSeq" id="WP_057182416.1">
    <property type="nucleotide sequence ID" value="NZ_BDQM01000001.1"/>
</dbReference>
<gene>
    <name evidence="2" type="ORF">MTCD1_00170</name>
</gene>
<dbReference type="InterPro" id="IPR052340">
    <property type="entry name" value="RNase_Y/CdgJ"/>
</dbReference>
<dbReference type="Pfam" id="PF08668">
    <property type="entry name" value="HDOD"/>
    <property type="match status" value="1"/>
</dbReference>
<dbReference type="Proteomes" id="UP000197068">
    <property type="component" value="Unassembled WGS sequence"/>
</dbReference>
<dbReference type="PANTHER" id="PTHR33525:SF3">
    <property type="entry name" value="RIBONUCLEASE Y"/>
    <property type="match status" value="1"/>
</dbReference>
<evidence type="ECO:0000313" key="3">
    <source>
        <dbReference type="Proteomes" id="UP000197068"/>
    </source>
</evidence>
<dbReference type="PANTHER" id="PTHR33525">
    <property type="match status" value="1"/>
</dbReference>
<accession>A0ABQ0MQC9</accession>
<evidence type="ECO:0000313" key="2">
    <source>
        <dbReference type="EMBL" id="GAW94574.1"/>
    </source>
</evidence>
<evidence type="ECO:0000259" key="1">
    <source>
        <dbReference type="PROSITE" id="PS51833"/>
    </source>
</evidence>
<protein>
    <submittedName>
        <fullName evidence="2">HD family phosphohydrolase</fullName>
    </submittedName>
</protein>
<name>A0ABQ0MQC9_9GAMM</name>
<feature type="domain" description="HDOD" evidence="1">
    <location>
        <begin position="13"/>
        <end position="206"/>
    </location>
</feature>
<dbReference type="EMBL" id="BDQM01000001">
    <property type="protein sequence ID" value="GAW94574.1"/>
    <property type="molecule type" value="Genomic_DNA"/>
</dbReference>
<dbReference type="Gene3D" id="1.10.3210.10">
    <property type="entry name" value="Hypothetical protein af1432"/>
    <property type="match status" value="1"/>
</dbReference>
<proteinExistence type="predicted"/>
<keyword evidence="3" id="KW-1185">Reference proteome</keyword>
<organism evidence="2 3">
    <name type="scientific">Colwellia marinimaniae</name>
    <dbReference type="NCBI Taxonomy" id="1513592"/>
    <lineage>
        <taxon>Bacteria</taxon>
        <taxon>Pseudomonadati</taxon>
        <taxon>Pseudomonadota</taxon>
        <taxon>Gammaproteobacteria</taxon>
        <taxon>Alteromonadales</taxon>
        <taxon>Colwelliaceae</taxon>
        <taxon>Colwellia</taxon>
    </lineage>
</organism>
<sequence>MTADDYVQQASEIFVFSDSFIRIRELIDDEASTIDDISEVILLDPALAGTVLKLANSPFFSYPGKIDTISKAVLVLGITEVYNLVIVFFTTEAFKNIDANQDYLEDFWIKSIDCALLMKFLGTSLGIAHAERLFILGLLHNLGELLVHQMTADKHSACESQDINLLPWIKQHKVLGFTYGECSAALLKEWQLPYSIFAPIRDQDVDDLSQYSTETQLLYVAKRVMSKNQLFKGQSIDYSDLLTKEQLELLCIDKKILENAVDYCALERLSLLMILNPSAAMLY</sequence>
<reference evidence="2 3" key="1">
    <citation type="submission" date="2017-06" db="EMBL/GenBank/DDBJ databases">
        <title>Whole Genome Sequences of Colwellia marinimaniae MTCD1.</title>
        <authorList>
            <person name="Kusumoto H."/>
            <person name="Inoue M."/>
            <person name="Tanikawa K."/>
            <person name="Maeji H."/>
            <person name="Cameron J.H."/>
            <person name="Bartlett D.H."/>
        </authorList>
    </citation>
    <scope>NUCLEOTIDE SEQUENCE [LARGE SCALE GENOMIC DNA]</scope>
    <source>
        <strain evidence="2 3">MTCD1</strain>
    </source>
</reference>
<comment type="caution">
    <text evidence="2">The sequence shown here is derived from an EMBL/GenBank/DDBJ whole genome shotgun (WGS) entry which is preliminary data.</text>
</comment>